<name>A0A199UMV8_ANACO</name>
<feature type="region of interest" description="Disordered" evidence="1">
    <location>
        <begin position="1"/>
        <end position="22"/>
    </location>
</feature>
<reference evidence="2 3" key="1">
    <citation type="journal article" date="2016" name="DNA Res.">
        <title>The draft genome of MD-2 pineapple using hybrid error correction of long reads.</title>
        <authorList>
            <person name="Redwan R.M."/>
            <person name="Saidin A."/>
            <person name="Kumar S.V."/>
        </authorList>
    </citation>
    <scope>NUCLEOTIDE SEQUENCE [LARGE SCALE GENOMIC DNA]</scope>
    <source>
        <strain evidence="3">cv. MD2</strain>
        <tissue evidence="2">Leaf</tissue>
    </source>
</reference>
<comment type="caution">
    <text evidence="2">The sequence shown here is derived from an EMBL/GenBank/DDBJ whole genome shotgun (WGS) entry which is preliminary data.</text>
</comment>
<gene>
    <name evidence="2" type="ORF">ACMD2_16562</name>
</gene>
<evidence type="ECO:0000256" key="1">
    <source>
        <dbReference type="SAM" id="MobiDB-lite"/>
    </source>
</evidence>
<dbReference type="Proteomes" id="UP000092600">
    <property type="component" value="Unassembled WGS sequence"/>
</dbReference>
<dbReference type="EMBL" id="LSRQ01006431">
    <property type="protein sequence ID" value="OAY66182.1"/>
    <property type="molecule type" value="Genomic_DNA"/>
</dbReference>
<feature type="region of interest" description="Disordered" evidence="1">
    <location>
        <begin position="63"/>
        <end position="86"/>
    </location>
</feature>
<evidence type="ECO:0000313" key="3">
    <source>
        <dbReference type="Proteomes" id="UP000092600"/>
    </source>
</evidence>
<evidence type="ECO:0000313" key="2">
    <source>
        <dbReference type="EMBL" id="OAY66182.1"/>
    </source>
</evidence>
<sequence length="86" mass="9312">MAIMAQSPDILGEGHSGQDVRTQNNMRALVPYPLRSLQILMACQAVANIVKSSLGLVGLDKFPSTSYNIPNPSQPACDEDSLRRGR</sequence>
<proteinExistence type="predicted"/>
<accession>A0A199UMV8</accession>
<dbReference type="AlphaFoldDB" id="A0A199UMV8"/>
<protein>
    <submittedName>
        <fullName evidence="2">T-complex protein 1 subunit alpha</fullName>
    </submittedName>
</protein>
<organism evidence="2 3">
    <name type="scientific">Ananas comosus</name>
    <name type="common">Pineapple</name>
    <name type="synonym">Ananas ananas</name>
    <dbReference type="NCBI Taxonomy" id="4615"/>
    <lineage>
        <taxon>Eukaryota</taxon>
        <taxon>Viridiplantae</taxon>
        <taxon>Streptophyta</taxon>
        <taxon>Embryophyta</taxon>
        <taxon>Tracheophyta</taxon>
        <taxon>Spermatophyta</taxon>
        <taxon>Magnoliopsida</taxon>
        <taxon>Liliopsida</taxon>
        <taxon>Poales</taxon>
        <taxon>Bromeliaceae</taxon>
        <taxon>Bromelioideae</taxon>
        <taxon>Ananas</taxon>
    </lineage>
</organism>
<dbReference type="STRING" id="4615.A0A199UMV8"/>